<protein>
    <recommendedName>
        <fullName evidence="1">Lipid/polyisoprenoid-binding YceI-like domain-containing protein</fullName>
    </recommendedName>
</protein>
<accession>A0A090X0R5</accession>
<sequence length="54" mass="6305">MVSETEGTFDTYKASLETNTEDFSDLEVFIEIEAASINTRNERRDKHLRANDFF</sequence>
<dbReference type="InterPro" id="IPR007372">
    <property type="entry name" value="Lipid/polyisoprenoid-bd_YceI"/>
</dbReference>
<evidence type="ECO:0000259" key="1">
    <source>
        <dbReference type="Pfam" id="PF04264"/>
    </source>
</evidence>
<organism evidence="2 3">
    <name type="scientific">Algibacter lectus</name>
    <dbReference type="NCBI Taxonomy" id="221126"/>
    <lineage>
        <taxon>Bacteria</taxon>
        <taxon>Pseudomonadati</taxon>
        <taxon>Bacteroidota</taxon>
        <taxon>Flavobacteriia</taxon>
        <taxon>Flavobacteriales</taxon>
        <taxon>Flavobacteriaceae</taxon>
        <taxon>Algibacter</taxon>
    </lineage>
</organism>
<comment type="caution">
    <text evidence="2">The sequence shown here is derived from an EMBL/GenBank/DDBJ whole genome shotgun (WGS) entry which is preliminary data.</text>
</comment>
<dbReference type="AlphaFoldDB" id="A0A090X0R5"/>
<dbReference type="InterPro" id="IPR036761">
    <property type="entry name" value="TTHA0802/YceI-like_sf"/>
</dbReference>
<dbReference type="SUPFAM" id="SSF101874">
    <property type="entry name" value="YceI-like"/>
    <property type="match status" value="1"/>
</dbReference>
<evidence type="ECO:0000313" key="2">
    <source>
        <dbReference type="EMBL" id="GAL82193.1"/>
    </source>
</evidence>
<reference evidence="2" key="1">
    <citation type="journal article" date="2014" name="Genome Announc.">
        <title>Draft Genome Sequences of Marine Flavobacterium Algibacter lectus Strains SS8 and NR4.</title>
        <authorList>
            <person name="Takatani N."/>
            <person name="Nakanishi M."/>
            <person name="Meirelles P."/>
            <person name="Mino S."/>
            <person name="Suda W."/>
            <person name="Oshima K."/>
            <person name="Hattori M."/>
            <person name="Ohkuma M."/>
            <person name="Hosokawa M."/>
            <person name="Miyashita K."/>
            <person name="Thompson F.L."/>
            <person name="Niwa A."/>
            <person name="Sawabe T."/>
            <person name="Sawabe T."/>
        </authorList>
    </citation>
    <scope>NUCLEOTIDE SEQUENCE [LARGE SCALE GENOMIC DNA]</scope>
    <source>
        <strain evidence="2">JCM 19274</strain>
    </source>
</reference>
<dbReference type="Pfam" id="PF04264">
    <property type="entry name" value="YceI"/>
    <property type="match status" value="1"/>
</dbReference>
<name>A0A090X0R5_9FLAO</name>
<evidence type="ECO:0000313" key="3">
    <source>
        <dbReference type="Proteomes" id="UP000029643"/>
    </source>
</evidence>
<proteinExistence type="predicted"/>
<feature type="domain" description="Lipid/polyisoprenoid-binding YceI-like" evidence="1">
    <location>
        <begin position="1"/>
        <end position="54"/>
    </location>
</feature>
<dbReference type="Proteomes" id="UP000029643">
    <property type="component" value="Unassembled WGS sequence"/>
</dbReference>
<dbReference type="EMBL" id="BBNU01000022">
    <property type="protein sequence ID" value="GAL82193.1"/>
    <property type="molecule type" value="Genomic_DNA"/>
</dbReference>
<gene>
    <name evidence="2" type="ORF">JCM19274_91</name>
</gene>
<dbReference type="Gene3D" id="2.40.128.110">
    <property type="entry name" value="Lipid/polyisoprenoid-binding, YceI-like"/>
    <property type="match status" value="1"/>
</dbReference>